<reference evidence="1 2" key="1">
    <citation type="journal article" date="2010" name="Nature">
        <title>Genome sequencing and analysis of the model grass Brachypodium distachyon.</title>
        <authorList>
            <consortium name="International Brachypodium Initiative"/>
        </authorList>
    </citation>
    <scope>NUCLEOTIDE SEQUENCE [LARGE SCALE GENOMIC DNA]</scope>
    <source>
        <strain evidence="1 2">Bd21</strain>
    </source>
</reference>
<organism evidence="1">
    <name type="scientific">Brachypodium distachyon</name>
    <name type="common">Purple false brome</name>
    <name type="synonym">Trachynia distachya</name>
    <dbReference type="NCBI Taxonomy" id="15368"/>
    <lineage>
        <taxon>Eukaryota</taxon>
        <taxon>Viridiplantae</taxon>
        <taxon>Streptophyta</taxon>
        <taxon>Embryophyta</taxon>
        <taxon>Tracheophyta</taxon>
        <taxon>Spermatophyta</taxon>
        <taxon>Magnoliopsida</taxon>
        <taxon>Liliopsida</taxon>
        <taxon>Poales</taxon>
        <taxon>Poaceae</taxon>
        <taxon>BOP clade</taxon>
        <taxon>Pooideae</taxon>
        <taxon>Stipodae</taxon>
        <taxon>Brachypodieae</taxon>
        <taxon>Brachypodium</taxon>
    </lineage>
</organism>
<reference evidence="2" key="3">
    <citation type="submission" date="2018-08" db="UniProtKB">
        <authorList>
            <consortium name="EnsemblPlants"/>
        </authorList>
    </citation>
    <scope>IDENTIFICATION</scope>
    <source>
        <strain evidence="2">cv. Bd21</strain>
    </source>
</reference>
<evidence type="ECO:0000313" key="2">
    <source>
        <dbReference type="EnsemblPlants" id="PNT74574"/>
    </source>
</evidence>
<sequence>MYCMSHLSHIYCMQAFRSCRLDRAFGRAFGRLACSKGQGGEACSIKISVPVLFGIHAKS</sequence>
<evidence type="ECO:0000313" key="3">
    <source>
        <dbReference type="Proteomes" id="UP000008810"/>
    </source>
</evidence>
<proteinExistence type="predicted"/>
<keyword evidence="3" id="KW-1185">Reference proteome</keyword>
<dbReference type="EMBL" id="CM000880">
    <property type="protein sequence ID" value="PNT74574.1"/>
    <property type="molecule type" value="Genomic_DNA"/>
</dbReference>
<dbReference type="EnsemblPlants" id="PNT74574">
    <property type="protein sequence ID" value="PNT74574"/>
    <property type="gene ID" value="BRADI_1g17805v3"/>
</dbReference>
<accession>A0A2K2DJX2</accession>
<name>A0A2K2DJX2_BRADI</name>
<gene>
    <name evidence="1" type="ORF">BRADI_1g17805v3</name>
</gene>
<dbReference type="Proteomes" id="UP000008810">
    <property type="component" value="Chromosome 1"/>
</dbReference>
<dbReference type="InParanoid" id="A0A2K2DJX2"/>
<dbReference type="Gramene" id="PNT74574">
    <property type="protein sequence ID" value="PNT74574"/>
    <property type="gene ID" value="BRADI_1g17805v3"/>
</dbReference>
<reference evidence="1" key="2">
    <citation type="submission" date="2017-06" db="EMBL/GenBank/DDBJ databases">
        <title>WGS assembly of Brachypodium distachyon.</title>
        <authorList>
            <consortium name="The International Brachypodium Initiative"/>
            <person name="Lucas S."/>
            <person name="Harmon-Smith M."/>
            <person name="Lail K."/>
            <person name="Tice H."/>
            <person name="Grimwood J."/>
            <person name="Bruce D."/>
            <person name="Barry K."/>
            <person name="Shu S."/>
            <person name="Lindquist E."/>
            <person name="Wang M."/>
            <person name="Pitluck S."/>
            <person name="Vogel J.P."/>
            <person name="Garvin D.F."/>
            <person name="Mockler T.C."/>
            <person name="Schmutz J."/>
            <person name="Rokhsar D."/>
            <person name="Bevan M.W."/>
        </authorList>
    </citation>
    <scope>NUCLEOTIDE SEQUENCE</scope>
    <source>
        <strain evidence="1">Bd21</strain>
    </source>
</reference>
<dbReference type="AlphaFoldDB" id="A0A2K2DJX2"/>
<evidence type="ECO:0000313" key="1">
    <source>
        <dbReference type="EMBL" id="PNT74574.1"/>
    </source>
</evidence>
<protein>
    <submittedName>
        <fullName evidence="1 2">Uncharacterized protein</fullName>
    </submittedName>
</protein>